<dbReference type="InterPro" id="IPR003844">
    <property type="entry name" value="UPF0060"/>
</dbReference>
<accession>A0A0N8PPD7</accession>
<dbReference type="PATRIC" id="fig|471514.4.peg.3383"/>
<dbReference type="Gene3D" id="1.10.3730.20">
    <property type="match status" value="1"/>
</dbReference>
<keyword evidence="5 6" id="KW-0472">Membrane</keyword>
<reference evidence="7 8" key="1">
    <citation type="submission" date="2015-09" db="EMBL/GenBank/DDBJ databases">
        <title>Draft genome sequence of Alicyclobacillus ferrooxydans DSM 22381.</title>
        <authorList>
            <person name="Hemp J."/>
        </authorList>
    </citation>
    <scope>NUCLEOTIDE SEQUENCE [LARGE SCALE GENOMIC DNA]</scope>
    <source>
        <strain evidence="7 8">TC-34</strain>
    </source>
</reference>
<feature type="transmembrane region" description="Helical" evidence="6">
    <location>
        <begin position="62"/>
        <end position="81"/>
    </location>
</feature>
<evidence type="ECO:0000256" key="4">
    <source>
        <dbReference type="ARBA" id="ARBA00022989"/>
    </source>
</evidence>
<dbReference type="EMBL" id="LJCO01000041">
    <property type="protein sequence ID" value="KPV44037.1"/>
    <property type="molecule type" value="Genomic_DNA"/>
</dbReference>
<dbReference type="Pfam" id="PF02694">
    <property type="entry name" value="UPF0060"/>
    <property type="match status" value="1"/>
</dbReference>
<proteinExistence type="predicted"/>
<keyword evidence="3 6" id="KW-0812">Transmembrane</keyword>
<keyword evidence="4 6" id="KW-1133">Transmembrane helix</keyword>
<evidence type="ECO:0000256" key="6">
    <source>
        <dbReference type="SAM" id="Phobius"/>
    </source>
</evidence>
<comment type="caution">
    <text evidence="7">The sequence shown here is derived from an EMBL/GenBank/DDBJ whole genome shotgun (WGS) entry which is preliminary data.</text>
</comment>
<sequence>MMLFRAVALFVLAGLAEIGGGYLIWQWLRNGRPLWVGIIGAIIMVAYGVVATRQEFSFGKTYAAYGGVFIVMAVLWGWFVDKKSPDLNEWVGAAICLVGVFIMLLKK</sequence>
<evidence type="ECO:0000313" key="8">
    <source>
        <dbReference type="Proteomes" id="UP000050482"/>
    </source>
</evidence>
<dbReference type="NCBIfam" id="NF002586">
    <property type="entry name" value="PRK02237.1"/>
    <property type="match status" value="1"/>
</dbReference>
<name>A0A0N8PPD7_9BACL</name>
<dbReference type="Proteomes" id="UP000050482">
    <property type="component" value="Unassembled WGS sequence"/>
</dbReference>
<evidence type="ECO:0000256" key="5">
    <source>
        <dbReference type="ARBA" id="ARBA00023136"/>
    </source>
</evidence>
<dbReference type="AlphaFoldDB" id="A0A0N8PPD7"/>
<dbReference type="GO" id="GO:0005886">
    <property type="term" value="C:plasma membrane"/>
    <property type="evidence" value="ECO:0007669"/>
    <property type="project" value="TreeGrafter"/>
</dbReference>
<evidence type="ECO:0000256" key="1">
    <source>
        <dbReference type="ARBA" id="ARBA00004127"/>
    </source>
</evidence>
<feature type="transmembrane region" description="Helical" evidence="6">
    <location>
        <begin position="87"/>
        <end position="105"/>
    </location>
</feature>
<dbReference type="PANTHER" id="PTHR36116:SF1">
    <property type="entry name" value="UPF0060 MEMBRANE PROTEIN YNFA"/>
    <property type="match status" value="1"/>
</dbReference>
<dbReference type="SUPFAM" id="SSF103481">
    <property type="entry name" value="Multidrug resistance efflux transporter EmrE"/>
    <property type="match status" value="1"/>
</dbReference>
<dbReference type="InterPro" id="IPR037185">
    <property type="entry name" value="EmrE-like"/>
</dbReference>
<evidence type="ECO:0000313" key="7">
    <source>
        <dbReference type="EMBL" id="KPV44037.1"/>
    </source>
</evidence>
<dbReference type="STRING" id="471514.AN477_09015"/>
<dbReference type="PANTHER" id="PTHR36116">
    <property type="entry name" value="UPF0060 MEMBRANE PROTEIN YNFA"/>
    <property type="match status" value="1"/>
</dbReference>
<protein>
    <submittedName>
        <fullName evidence="7">Uncharacterized protein</fullName>
    </submittedName>
</protein>
<comment type="subcellular location">
    <subcellularLocation>
        <location evidence="1">Endomembrane system</location>
        <topology evidence="1">Multi-pass membrane protein</topology>
    </subcellularLocation>
</comment>
<evidence type="ECO:0000256" key="3">
    <source>
        <dbReference type="ARBA" id="ARBA00022692"/>
    </source>
</evidence>
<feature type="transmembrane region" description="Helical" evidence="6">
    <location>
        <begin position="32"/>
        <end position="50"/>
    </location>
</feature>
<keyword evidence="2" id="KW-1003">Cell membrane</keyword>
<dbReference type="OrthoDB" id="123240at2"/>
<evidence type="ECO:0000256" key="2">
    <source>
        <dbReference type="ARBA" id="ARBA00022475"/>
    </source>
</evidence>
<keyword evidence="8" id="KW-1185">Reference proteome</keyword>
<organism evidence="7 8">
    <name type="scientific">Alicyclobacillus ferrooxydans</name>
    <dbReference type="NCBI Taxonomy" id="471514"/>
    <lineage>
        <taxon>Bacteria</taxon>
        <taxon>Bacillati</taxon>
        <taxon>Bacillota</taxon>
        <taxon>Bacilli</taxon>
        <taxon>Bacillales</taxon>
        <taxon>Alicyclobacillaceae</taxon>
        <taxon>Alicyclobacillus</taxon>
    </lineage>
</organism>
<gene>
    <name evidence="7" type="ORF">AN477_09015</name>
</gene>